<feature type="region of interest" description="Disordered" evidence="11">
    <location>
        <begin position="1705"/>
        <end position="1728"/>
    </location>
</feature>
<feature type="region of interest" description="Disordered" evidence="11">
    <location>
        <begin position="856"/>
        <end position="1020"/>
    </location>
</feature>
<feature type="compositionally biased region" description="Low complexity" evidence="11">
    <location>
        <begin position="1712"/>
        <end position="1722"/>
    </location>
</feature>
<feature type="compositionally biased region" description="Polar residues" evidence="11">
    <location>
        <begin position="512"/>
        <end position="532"/>
    </location>
</feature>
<dbReference type="FunFam" id="3.30.200.20:FF:000387">
    <property type="entry name" value="Serine/threonine-protein kinase STE11"/>
    <property type="match status" value="1"/>
</dbReference>
<dbReference type="InterPro" id="IPR011009">
    <property type="entry name" value="Kinase-like_dom_sf"/>
</dbReference>
<feature type="compositionally biased region" description="Polar residues" evidence="11">
    <location>
        <begin position="969"/>
        <end position="979"/>
    </location>
</feature>
<evidence type="ECO:0000256" key="3">
    <source>
        <dbReference type="ARBA" id="ARBA00022679"/>
    </source>
</evidence>
<evidence type="ECO:0000256" key="8">
    <source>
        <dbReference type="ARBA" id="ARBA00048130"/>
    </source>
</evidence>
<evidence type="ECO:0000259" key="12">
    <source>
        <dbReference type="PROSITE" id="PS50011"/>
    </source>
</evidence>
<comment type="similarity">
    <text evidence="1">Belongs to the protein kinase superfamily. STE Ser/Thr protein kinase family. MAP kinase kinase kinase subfamily.</text>
</comment>
<dbReference type="SMART" id="SM00220">
    <property type="entry name" value="S_TKc"/>
    <property type="match status" value="1"/>
</dbReference>
<comment type="catalytic activity">
    <reaction evidence="7">
        <text>L-threonyl-[protein] + ATP = O-phospho-L-threonyl-[protein] + ADP + H(+)</text>
        <dbReference type="Rhea" id="RHEA:46608"/>
        <dbReference type="Rhea" id="RHEA-COMP:11060"/>
        <dbReference type="Rhea" id="RHEA-COMP:11605"/>
        <dbReference type="ChEBI" id="CHEBI:15378"/>
        <dbReference type="ChEBI" id="CHEBI:30013"/>
        <dbReference type="ChEBI" id="CHEBI:30616"/>
        <dbReference type="ChEBI" id="CHEBI:61977"/>
        <dbReference type="ChEBI" id="CHEBI:456216"/>
        <dbReference type="EC" id="2.7.11.24"/>
    </reaction>
    <physiologicalReaction direction="left-to-right" evidence="7">
        <dbReference type="Rhea" id="RHEA:46609"/>
    </physiologicalReaction>
</comment>
<dbReference type="EMBL" id="AZGZ01000003">
    <property type="protein sequence ID" value="KZZ96436.1"/>
    <property type="molecule type" value="Genomic_DNA"/>
</dbReference>
<evidence type="ECO:0000256" key="1">
    <source>
        <dbReference type="ARBA" id="ARBA00006529"/>
    </source>
</evidence>
<organism evidence="13 14">
    <name type="scientific">Ascosphaera apis ARSEF 7405</name>
    <dbReference type="NCBI Taxonomy" id="392613"/>
    <lineage>
        <taxon>Eukaryota</taxon>
        <taxon>Fungi</taxon>
        <taxon>Dikarya</taxon>
        <taxon>Ascomycota</taxon>
        <taxon>Pezizomycotina</taxon>
        <taxon>Eurotiomycetes</taxon>
        <taxon>Eurotiomycetidae</taxon>
        <taxon>Onygenales</taxon>
        <taxon>Ascosphaeraceae</taxon>
        <taxon>Ascosphaera</taxon>
    </lineage>
</organism>
<comment type="caution">
    <text evidence="13">The sequence shown here is derived from an EMBL/GenBank/DDBJ whole genome shotgun (WGS) entry which is preliminary data.</text>
</comment>
<name>A0A168CCS7_9EURO</name>
<feature type="region of interest" description="Disordered" evidence="11">
    <location>
        <begin position="363"/>
        <end position="407"/>
    </location>
</feature>
<proteinExistence type="inferred from homology"/>
<evidence type="ECO:0000313" key="13">
    <source>
        <dbReference type="EMBL" id="KZZ96436.1"/>
    </source>
</evidence>
<evidence type="ECO:0000256" key="4">
    <source>
        <dbReference type="ARBA" id="ARBA00022741"/>
    </source>
</evidence>
<dbReference type="PANTHER" id="PTHR48016:SF48">
    <property type="entry name" value="SERINE_THREONINE-PROTEIN KINASE BCK1_SLK1_SSP31"/>
    <property type="match status" value="1"/>
</dbReference>
<feature type="compositionally biased region" description="Acidic residues" evidence="11">
    <location>
        <begin position="1143"/>
        <end position="1155"/>
    </location>
</feature>
<feature type="compositionally biased region" description="Polar residues" evidence="11">
    <location>
        <begin position="363"/>
        <end position="386"/>
    </location>
</feature>
<feature type="compositionally biased region" description="Polar residues" evidence="11">
    <location>
        <begin position="732"/>
        <end position="741"/>
    </location>
</feature>
<feature type="region of interest" description="Disordered" evidence="11">
    <location>
        <begin position="614"/>
        <end position="637"/>
    </location>
</feature>
<feature type="region of interest" description="Disordered" evidence="11">
    <location>
        <begin position="512"/>
        <end position="566"/>
    </location>
</feature>
<feature type="compositionally biased region" description="Low complexity" evidence="11">
    <location>
        <begin position="24"/>
        <end position="41"/>
    </location>
</feature>
<feature type="region of interest" description="Disordered" evidence="11">
    <location>
        <begin position="15"/>
        <end position="103"/>
    </location>
</feature>
<evidence type="ECO:0000256" key="5">
    <source>
        <dbReference type="ARBA" id="ARBA00022777"/>
    </source>
</evidence>
<evidence type="ECO:0000256" key="2">
    <source>
        <dbReference type="ARBA" id="ARBA00012411"/>
    </source>
</evidence>
<feature type="compositionally biased region" description="Basic and acidic residues" evidence="11">
    <location>
        <begin position="957"/>
        <end position="967"/>
    </location>
</feature>
<dbReference type="OrthoDB" id="266718at2759"/>
<dbReference type="PROSITE" id="PS00108">
    <property type="entry name" value="PROTEIN_KINASE_ST"/>
    <property type="match status" value="1"/>
</dbReference>
<feature type="compositionally biased region" description="Low complexity" evidence="11">
    <location>
        <begin position="73"/>
        <end position="87"/>
    </location>
</feature>
<feature type="compositionally biased region" description="Basic and acidic residues" evidence="11">
    <location>
        <begin position="771"/>
        <end position="780"/>
    </location>
</feature>
<comment type="catalytic activity">
    <reaction evidence="8">
        <text>L-seryl-[protein] + ATP = O-phospho-L-seryl-[protein] + ADP + H(+)</text>
        <dbReference type="Rhea" id="RHEA:17989"/>
        <dbReference type="Rhea" id="RHEA-COMP:9863"/>
        <dbReference type="Rhea" id="RHEA-COMP:11604"/>
        <dbReference type="ChEBI" id="CHEBI:15378"/>
        <dbReference type="ChEBI" id="CHEBI:29999"/>
        <dbReference type="ChEBI" id="CHEBI:30616"/>
        <dbReference type="ChEBI" id="CHEBI:83421"/>
        <dbReference type="ChEBI" id="CHEBI:456216"/>
        <dbReference type="EC" id="2.7.11.24"/>
    </reaction>
    <physiologicalReaction direction="left-to-right" evidence="8">
        <dbReference type="Rhea" id="RHEA:17990"/>
    </physiologicalReaction>
</comment>
<dbReference type="GO" id="GO:0004709">
    <property type="term" value="F:MAP kinase kinase kinase activity"/>
    <property type="evidence" value="ECO:0007669"/>
    <property type="project" value="UniProtKB-ARBA"/>
</dbReference>
<feature type="compositionally biased region" description="Basic and acidic residues" evidence="11">
    <location>
        <begin position="552"/>
        <end position="563"/>
    </location>
</feature>
<feature type="compositionally biased region" description="Polar residues" evidence="11">
    <location>
        <begin position="1162"/>
        <end position="1174"/>
    </location>
</feature>
<dbReference type="FunFam" id="1.10.510.10:FF:000182">
    <property type="entry name" value="MAP kinase kinase kinase mkh1"/>
    <property type="match status" value="1"/>
</dbReference>
<dbReference type="GO" id="GO:0004707">
    <property type="term" value="F:MAP kinase activity"/>
    <property type="evidence" value="ECO:0007669"/>
    <property type="project" value="UniProtKB-EC"/>
</dbReference>
<dbReference type="EC" id="2.7.11.24" evidence="2"/>
<dbReference type="SUPFAM" id="SSF56112">
    <property type="entry name" value="Protein kinase-like (PK-like)"/>
    <property type="match status" value="1"/>
</dbReference>
<dbReference type="InterPro" id="IPR017441">
    <property type="entry name" value="Protein_kinase_ATP_BS"/>
</dbReference>
<feature type="compositionally biased region" description="Basic and acidic residues" evidence="11">
    <location>
        <begin position="1201"/>
        <end position="1213"/>
    </location>
</feature>
<evidence type="ECO:0000256" key="11">
    <source>
        <dbReference type="SAM" id="MobiDB-lite"/>
    </source>
</evidence>
<feature type="region of interest" description="Disordered" evidence="11">
    <location>
        <begin position="732"/>
        <end position="781"/>
    </location>
</feature>
<feature type="compositionally biased region" description="Low complexity" evidence="11">
    <location>
        <begin position="1175"/>
        <end position="1186"/>
    </location>
</feature>
<evidence type="ECO:0000256" key="9">
    <source>
        <dbReference type="ARBA" id="ARBA00068103"/>
    </source>
</evidence>
<accession>A0A168CCS7</accession>
<dbReference type="InterPro" id="IPR050538">
    <property type="entry name" value="MAP_kinase_kinase_kinase"/>
</dbReference>
<feature type="domain" description="Protein kinase" evidence="12">
    <location>
        <begin position="1416"/>
        <end position="1683"/>
    </location>
</feature>
<gene>
    <name evidence="13" type="ORF">AAP_01209</name>
</gene>
<dbReference type="InterPro" id="IPR008271">
    <property type="entry name" value="Ser/Thr_kinase_AS"/>
</dbReference>
<dbReference type="VEuPathDB" id="FungiDB:AAP_01209"/>
<feature type="region of interest" description="Disordered" evidence="11">
    <location>
        <begin position="1043"/>
        <end position="1213"/>
    </location>
</feature>
<protein>
    <recommendedName>
        <fullName evidence="9">Mitogen-activated protein kinase kinae kinase bck1</fullName>
        <ecNumber evidence="2">2.7.11.24</ecNumber>
    </recommendedName>
</protein>
<keyword evidence="14" id="KW-1185">Reference proteome</keyword>
<feature type="region of interest" description="Disordered" evidence="11">
    <location>
        <begin position="423"/>
        <end position="497"/>
    </location>
</feature>
<dbReference type="PROSITE" id="PS00107">
    <property type="entry name" value="PROTEIN_KINASE_ATP"/>
    <property type="match status" value="1"/>
</dbReference>
<sequence length="1728" mass="191285">MPSFDGKNKRYYAMENSRFVSRTPPSSSMPQPQPAILQLPPYLSPPPAVPHQPRHTPCSVPPVFQSSRASALPRGRQSSSSRPQSPYASPPLPTPYKTHRSNLSQSHTLVQGLKINQFPMTPLNQQPVGGFGYNPPSHPPHSVANLPPSLAVAHSSPSTPSAFGNVGSDYFSAGIPGLPPLANELRARFEQQGLELEKEKARSTPNDESTIQSTSFVRPQPITQSDTPISQQTHRLTEPSPQVQPPQHHHHHQNGQVASDLFAQEADNRWPLDRVVHWLAQNGFSTYWQEAFRKLQIEGLGFIELAGGVNGRLNYSQMFERVYPQIKSLAIEHGTEYDSHHEREEGRRLRKLLRRMVNNGTLDDSSFTDSLGPSKQLQISIPSASTDGGLESSPGGQGNIYSESPPLAHSSIISHDLPSFDQTEGEVWSNNIGVTPGGRSASGLHRGIYGTPDDRRRHSRTPSYDSGIAPSSYRSVSDGTHLSGGSPASRYPYTDLPEPSVDLRTAFSHSKQNSWESISSQGTTTHQLQHQYRSLAGPRPVPEMQRASPLEAQKHSGDRDHGKGFLGMFSRKKKSDLQLYHDDDSPTSPHPYGVRYAAGSSVFPRSGYVNDAPSADRPLSSLSEHDRLYTQSKRTSPPSRRYIFVTQDGWNYRLVDVTDFETPDVLRATLCQAVGISDPSTASLFLTEPGQSAHLDPLNDAALSMHRRSRSDSQGSLKLFIHNHANAGKYSSALTPNSALSSPEKRPVSSVLSEEEFGKSVSHGASSEPPPVDKHSHPPSESDLMAAHEQYIQEVERKQKAYLHHRHEQNSRAAKATSLGIKRDGIIDFDAPRASPYQDEKRAEKAAAADVNNYTLVPRRKPPSAPSESHTLTKVNSLRKSNGPELIKRKPVENVPESPVKHEPPIAPVPAPPLTAGNRVISYSAGQKYPSSSGSPRLSVLGRPQSRQVSMPVTSELNRKRLHEREYSYPQSPKQNASTYPLEEQHQYRPRQYQAQVPQHMPVQSLKSPPRLQRLTPPRAIVESISDDEGLFAIPLKERANEQIAAKPEIDDPDQGLFAVKPRRMQAQEEDGPDEGLFAKPLDKDQPKNDESSRSNHDHDSDLSAVPMSTKVEEQNATTVDADEEDDDLFAVPLNNRKQESNQEGEGEDDNDGDDLFAVPLTQRSNLSSNTLARSSPKTSSLSDSTTKGRKKTTSVSFVEPEPREQLDKTSDHHRSCILGDDVWASRPPVEGMIERLDDFFPNVDLDEPILEGNATPPILSPVDNTSREDVPQTISESPMQRNVSNMGSDPFPPYILDSTDTSGSSYVSVRNPDNNITIQRRLPRPNGGLGRMRSIRQVARGTHELHRQQSIRAAAMSANARPNGPILRRKSTKMFGAKILEIKPRNGRRLSQLDPIPQDVPTTGSTPKRQPTFRIVRGNLIGKGTYGKVFAALNISTGDIIAVKQVEINHNLVRDNKEKVRELVAALDQEIDTMQHLEHPNIVQYLGCEREEMSISIFLEYISGGSVGSCLRKHGKFEERIVRSLTRQTLDGLAYLHDQGILHRDLKADNILLDVTGTCKISDFGISKKTDDIYGMDATNSMQGSVFWMAPEVIRGQGYSAKVDIWSLGCVVLEMFAGRRPWEKEEMIGAIFKLGSLQEAPPIPDDVRNSISPSGLGLMWDCFTVDPRDRPTASTLLQHEFCTFDPNFDFEQTELFAKINPKTSNEVSNTSQDNQNNNNANKKNDSA</sequence>
<keyword evidence="5 13" id="KW-0418">Kinase</keyword>
<feature type="compositionally biased region" description="Polar residues" evidence="11">
    <location>
        <begin position="866"/>
        <end position="880"/>
    </location>
</feature>
<dbReference type="GO" id="GO:0000196">
    <property type="term" value="P:cell integrity MAPK cascade"/>
    <property type="evidence" value="ECO:0007669"/>
    <property type="project" value="UniProtKB-ARBA"/>
</dbReference>
<dbReference type="Proteomes" id="UP000242877">
    <property type="component" value="Unassembled WGS sequence"/>
</dbReference>
<dbReference type="InterPro" id="IPR000719">
    <property type="entry name" value="Prot_kinase_dom"/>
</dbReference>
<dbReference type="GO" id="GO:0005524">
    <property type="term" value="F:ATP binding"/>
    <property type="evidence" value="ECO:0007669"/>
    <property type="project" value="UniProtKB-UniRule"/>
</dbReference>
<dbReference type="PANTHER" id="PTHR48016">
    <property type="entry name" value="MAP KINASE KINASE KINASE SSK2-RELATED-RELATED"/>
    <property type="match status" value="1"/>
</dbReference>
<evidence type="ECO:0000256" key="6">
    <source>
        <dbReference type="ARBA" id="ARBA00022840"/>
    </source>
</evidence>
<feature type="region of interest" description="Disordered" evidence="11">
    <location>
        <begin position="1252"/>
        <end position="1275"/>
    </location>
</feature>
<feature type="compositionally biased region" description="Polar residues" evidence="11">
    <location>
        <begin position="203"/>
        <end position="234"/>
    </location>
</feature>
<feature type="binding site" evidence="10">
    <location>
        <position position="1445"/>
    </location>
    <ligand>
        <name>ATP</name>
        <dbReference type="ChEBI" id="CHEBI:30616"/>
    </ligand>
</feature>
<dbReference type="PROSITE" id="PS50011">
    <property type="entry name" value="PROTEIN_KINASE_DOM"/>
    <property type="match status" value="1"/>
</dbReference>
<dbReference type="Pfam" id="PF00069">
    <property type="entry name" value="Pkinase"/>
    <property type="match status" value="1"/>
</dbReference>
<evidence type="ECO:0000313" key="14">
    <source>
        <dbReference type="Proteomes" id="UP000242877"/>
    </source>
</evidence>
<keyword evidence="3" id="KW-0808">Transferase</keyword>
<reference evidence="13 14" key="1">
    <citation type="journal article" date="2016" name="Genome Biol. Evol.">
        <title>Divergent and convergent evolution of fungal pathogenicity.</title>
        <authorList>
            <person name="Shang Y."/>
            <person name="Xiao G."/>
            <person name="Zheng P."/>
            <person name="Cen K."/>
            <person name="Zhan S."/>
            <person name="Wang C."/>
        </authorList>
    </citation>
    <scope>NUCLEOTIDE SEQUENCE [LARGE SCALE GENOMIC DNA]</scope>
    <source>
        <strain evidence="13 14">ARSEF 7405</strain>
    </source>
</reference>
<feature type="compositionally biased region" description="Polar residues" evidence="11">
    <location>
        <begin position="1401"/>
        <end position="1410"/>
    </location>
</feature>
<feature type="region of interest" description="Disordered" evidence="11">
    <location>
        <begin position="1390"/>
        <end position="1411"/>
    </location>
</feature>
<feature type="region of interest" description="Disordered" evidence="11">
    <location>
        <begin position="195"/>
        <end position="255"/>
    </location>
</feature>
<evidence type="ECO:0000256" key="10">
    <source>
        <dbReference type="PROSITE-ProRule" id="PRU10141"/>
    </source>
</evidence>
<feature type="compositionally biased region" description="Basic and acidic residues" evidence="11">
    <location>
        <begin position="1081"/>
        <end position="1102"/>
    </location>
</feature>
<keyword evidence="6 10" id="KW-0067">ATP-binding</keyword>
<feature type="compositionally biased region" description="Polar residues" evidence="11">
    <location>
        <begin position="945"/>
        <end position="956"/>
    </location>
</feature>
<dbReference type="Gene3D" id="1.10.510.10">
    <property type="entry name" value="Transferase(Phosphotransferase) domain 1"/>
    <property type="match status" value="1"/>
</dbReference>
<keyword evidence="4 10" id="KW-0547">Nucleotide-binding</keyword>
<evidence type="ECO:0000256" key="7">
    <source>
        <dbReference type="ARBA" id="ARBA00047919"/>
    </source>
</evidence>